<dbReference type="NCBIfam" id="TIGR01260">
    <property type="entry name" value="ATP_synt_c"/>
    <property type="match status" value="1"/>
</dbReference>
<dbReference type="Pfam" id="PF00137">
    <property type="entry name" value="ATP-synt_C"/>
    <property type="match status" value="1"/>
</dbReference>
<organism evidence="15 16">
    <name type="scientific">Geochorda subterranea</name>
    <dbReference type="NCBI Taxonomy" id="3109564"/>
    <lineage>
        <taxon>Bacteria</taxon>
        <taxon>Bacillati</taxon>
        <taxon>Bacillota</taxon>
        <taxon>Limnochordia</taxon>
        <taxon>Limnochordales</taxon>
        <taxon>Geochordaceae</taxon>
        <taxon>Geochorda</taxon>
    </lineage>
</organism>
<keyword evidence="6 13" id="KW-0375">Hydrogen ion transport</keyword>
<dbReference type="HAMAP" id="MF_01396">
    <property type="entry name" value="ATP_synth_c_bact"/>
    <property type="match status" value="1"/>
</dbReference>
<keyword evidence="4 13" id="KW-0138">CF(0)</keyword>
<evidence type="ECO:0000256" key="8">
    <source>
        <dbReference type="ARBA" id="ARBA00023065"/>
    </source>
</evidence>
<dbReference type="InterPro" id="IPR002379">
    <property type="entry name" value="ATPase_proteolipid_c-like_dom"/>
</dbReference>
<dbReference type="InterPro" id="IPR005953">
    <property type="entry name" value="ATP_synth_csu_bac/chlpt"/>
</dbReference>
<evidence type="ECO:0000256" key="9">
    <source>
        <dbReference type="ARBA" id="ARBA00023121"/>
    </source>
</evidence>
<keyword evidence="11 13" id="KW-0066">ATP synthesis</keyword>
<dbReference type="EMBL" id="CP141614">
    <property type="protein sequence ID" value="WRP14830.1"/>
    <property type="molecule type" value="Genomic_DNA"/>
</dbReference>
<comment type="similarity">
    <text evidence="2 13">Belongs to the ATPase C chain family.</text>
</comment>
<dbReference type="RefSeq" id="WP_324669215.1">
    <property type="nucleotide sequence ID" value="NZ_CP141614.1"/>
</dbReference>
<evidence type="ECO:0000259" key="14">
    <source>
        <dbReference type="Pfam" id="PF00137"/>
    </source>
</evidence>
<keyword evidence="9 13" id="KW-0446">Lipid-binding</keyword>
<dbReference type="PRINTS" id="PR00124">
    <property type="entry name" value="ATPASEC"/>
</dbReference>
<reference evidence="16" key="1">
    <citation type="submission" date="2023-12" db="EMBL/GenBank/DDBJ databases">
        <title>Novel isolates from deep terrestrial aquifers shed light on the physiology and ecology of the class Limnochordia.</title>
        <authorList>
            <person name="Karnachuk O.V."/>
            <person name="Lukina A.P."/>
            <person name="Avakyan M.R."/>
            <person name="Kadnikov V."/>
            <person name="Begmatov S."/>
            <person name="Beletsky A.V."/>
            <person name="Mardanov A.V."/>
            <person name="Ravin N.V."/>
        </authorList>
    </citation>
    <scope>NUCLEOTIDE SEQUENCE [LARGE SCALE GENOMIC DNA]</scope>
    <source>
        <strain evidence="16">LN</strain>
    </source>
</reference>
<dbReference type="InterPro" id="IPR035921">
    <property type="entry name" value="F/V-ATP_Csub_sf"/>
</dbReference>
<evidence type="ECO:0000256" key="6">
    <source>
        <dbReference type="ARBA" id="ARBA00022781"/>
    </source>
</evidence>
<dbReference type="InterPro" id="IPR038662">
    <property type="entry name" value="ATP_synth_F0_csu_sf"/>
</dbReference>
<feature type="transmembrane region" description="Helical" evidence="13">
    <location>
        <begin position="44"/>
        <end position="67"/>
    </location>
</feature>
<comment type="function">
    <text evidence="13">Key component of the F(0) channel; it plays a direct role in translocation across the membrane. A homomeric c-ring of between 10-14 subunits forms the central stalk rotor element with the F(1) delta and epsilon subunits.</text>
</comment>
<comment type="subcellular location">
    <subcellularLocation>
        <location evidence="13">Cell membrane</location>
        <topology evidence="13">Multi-pass membrane protein</topology>
    </subcellularLocation>
    <subcellularLocation>
        <location evidence="1">Membrane</location>
        <topology evidence="1">Multi-pass membrane protein</topology>
    </subcellularLocation>
</comment>
<evidence type="ECO:0000256" key="4">
    <source>
        <dbReference type="ARBA" id="ARBA00022547"/>
    </source>
</evidence>
<sequence length="71" mass="7553">MEFLAVTLAIAMPAMMSAFGQAWATSRAVESMARQPEAAGDIRGALLIALAFMEALTLFSFVIAFILSGRV</sequence>
<dbReference type="CDD" id="cd18121">
    <property type="entry name" value="ATP-synt_Fo_c"/>
    <property type="match status" value="1"/>
</dbReference>
<evidence type="ECO:0000256" key="5">
    <source>
        <dbReference type="ARBA" id="ARBA00022692"/>
    </source>
</evidence>
<gene>
    <name evidence="13 15" type="primary">atpE</name>
    <name evidence="15" type="ORF">VLY81_01270</name>
</gene>
<keyword evidence="3 13" id="KW-0813">Transport</keyword>
<evidence type="ECO:0000256" key="12">
    <source>
        <dbReference type="ARBA" id="ARBA00025198"/>
    </source>
</evidence>
<feature type="domain" description="V-ATPase proteolipid subunit C-like" evidence="14">
    <location>
        <begin position="4"/>
        <end position="67"/>
    </location>
</feature>
<evidence type="ECO:0000256" key="1">
    <source>
        <dbReference type="ARBA" id="ARBA00004141"/>
    </source>
</evidence>
<dbReference type="Gene3D" id="1.20.20.10">
    <property type="entry name" value="F1F0 ATP synthase subunit C"/>
    <property type="match status" value="1"/>
</dbReference>
<dbReference type="SUPFAM" id="SSF81333">
    <property type="entry name" value="F1F0 ATP synthase subunit C"/>
    <property type="match status" value="1"/>
</dbReference>
<proteinExistence type="inferred from homology"/>
<keyword evidence="8 13" id="KW-0406">Ion transport</keyword>
<accession>A0ABZ1BPU9</accession>
<keyword evidence="5 13" id="KW-0812">Transmembrane</keyword>
<keyword evidence="13" id="KW-1003">Cell membrane</keyword>
<protein>
    <recommendedName>
        <fullName evidence="13">ATP synthase subunit c</fullName>
    </recommendedName>
    <alternativeName>
        <fullName evidence="13">ATP synthase F(0) sector subunit c</fullName>
    </alternativeName>
    <alternativeName>
        <fullName evidence="13">F-type ATPase subunit c</fullName>
        <shortName evidence="13">F-ATPase subunit c</shortName>
    </alternativeName>
    <alternativeName>
        <fullName evidence="13">Lipid-binding protein</fullName>
    </alternativeName>
</protein>
<keyword evidence="7 13" id="KW-1133">Transmembrane helix</keyword>
<evidence type="ECO:0000256" key="2">
    <source>
        <dbReference type="ARBA" id="ARBA00006704"/>
    </source>
</evidence>
<evidence type="ECO:0000313" key="15">
    <source>
        <dbReference type="EMBL" id="WRP14830.1"/>
    </source>
</evidence>
<evidence type="ECO:0000256" key="10">
    <source>
        <dbReference type="ARBA" id="ARBA00023136"/>
    </source>
</evidence>
<evidence type="ECO:0000313" key="16">
    <source>
        <dbReference type="Proteomes" id="UP001333102"/>
    </source>
</evidence>
<dbReference type="Proteomes" id="UP001333102">
    <property type="component" value="Chromosome"/>
</dbReference>
<evidence type="ECO:0000256" key="13">
    <source>
        <dbReference type="HAMAP-Rule" id="MF_01396"/>
    </source>
</evidence>
<comment type="function">
    <text evidence="12 13">F(1)F(0) ATP synthase produces ATP from ADP in the presence of a proton or sodium gradient. F-type ATPases consist of two structural domains, F(1) containing the extramembraneous catalytic core and F(0) containing the membrane proton channel, linked together by a central stalk and a peripheral stalk. During catalysis, ATP synthesis in the catalytic domain of F(1) is coupled via a rotary mechanism of the central stalk subunits to proton translocation.</text>
</comment>
<evidence type="ECO:0000256" key="7">
    <source>
        <dbReference type="ARBA" id="ARBA00022989"/>
    </source>
</evidence>
<evidence type="ECO:0000256" key="3">
    <source>
        <dbReference type="ARBA" id="ARBA00022448"/>
    </source>
</evidence>
<evidence type="ECO:0000256" key="11">
    <source>
        <dbReference type="ARBA" id="ARBA00023310"/>
    </source>
</evidence>
<dbReference type="PROSITE" id="PS00605">
    <property type="entry name" value="ATPASE_C"/>
    <property type="match status" value="1"/>
</dbReference>
<keyword evidence="10 13" id="KW-0472">Membrane</keyword>
<name>A0ABZ1BPU9_9FIRM</name>
<keyword evidence="16" id="KW-1185">Reference proteome</keyword>
<feature type="site" description="Reversibly protonated during proton transport" evidence="13">
    <location>
        <position position="54"/>
    </location>
</feature>
<dbReference type="InterPro" id="IPR020537">
    <property type="entry name" value="ATP_synth_F0_csu_DDCD_BS"/>
</dbReference>
<comment type="caution">
    <text evidence="13">Lacks conserved residue(s) required for the propagation of feature annotation.</text>
</comment>
<dbReference type="InterPro" id="IPR000454">
    <property type="entry name" value="ATP_synth_F0_csu"/>
</dbReference>